<proteinExistence type="predicted"/>
<dbReference type="GO" id="GO:0016757">
    <property type="term" value="F:glycosyltransferase activity"/>
    <property type="evidence" value="ECO:0007669"/>
    <property type="project" value="UniProtKB-KW"/>
</dbReference>
<gene>
    <name evidence="2" type="ORF">ACFQ19_07510</name>
</gene>
<evidence type="ECO:0000313" key="3">
    <source>
        <dbReference type="Proteomes" id="UP001597041"/>
    </source>
</evidence>
<organism evidence="2 3">
    <name type="scientific">Oceanobacillus locisalsi</name>
    <dbReference type="NCBI Taxonomy" id="546107"/>
    <lineage>
        <taxon>Bacteria</taxon>
        <taxon>Bacillati</taxon>
        <taxon>Bacillota</taxon>
        <taxon>Bacilli</taxon>
        <taxon>Bacillales</taxon>
        <taxon>Bacillaceae</taxon>
        <taxon>Oceanobacillus</taxon>
    </lineage>
</organism>
<name>A0ABW3NE00_9BACI</name>
<dbReference type="InterPro" id="IPR055259">
    <property type="entry name" value="YkvP/CgeB_Glyco_trans-like"/>
</dbReference>
<evidence type="ECO:0000259" key="1">
    <source>
        <dbReference type="Pfam" id="PF13524"/>
    </source>
</evidence>
<evidence type="ECO:0000313" key="2">
    <source>
        <dbReference type="EMBL" id="MFD1065869.1"/>
    </source>
</evidence>
<keyword evidence="2" id="KW-0328">Glycosyltransferase</keyword>
<feature type="domain" description="Spore protein YkvP/CgeB glycosyl transferase-like" evidence="1">
    <location>
        <begin position="181"/>
        <end position="301"/>
    </location>
</feature>
<comment type="caution">
    <text evidence="2">The sequence shown here is derived from an EMBL/GenBank/DDBJ whole genome shotgun (WGS) entry which is preliminary data.</text>
</comment>
<protein>
    <submittedName>
        <fullName evidence="2">Glycosyltransferase</fullName>
        <ecNumber evidence="2">2.4.-.-</ecNumber>
    </submittedName>
</protein>
<dbReference type="EMBL" id="JBHTKK010000006">
    <property type="protein sequence ID" value="MFD1065869.1"/>
    <property type="molecule type" value="Genomic_DNA"/>
</dbReference>
<dbReference type="EC" id="2.4.-.-" evidence="2"/>
<dbReference type="Proteomes" id="UP001597041">
    <property type="component" value="Unassembled WGS sequence"/>
</dbReference>
<accession>A0ABW3NE00</accession>
<keyword evidence="3" id="KW-1185">Reference proteome</keyword>
<keyword evidence="2" id="KW-0808">Transferase</keyword>
<reference evidence="3" key="1">
    <citation type="journal article" date="2019" name="Int. J. Syst. Evol. Microbiol.">
        <title>The Global Catalogue of Microorganisms (GCM) 10K type strain sequencing project: providing services to taxonomists for standard genome sequencing and annotation.</title>
        <authorList>
            <consortium name="The Broad Institute Genomics Platform"/>
            <consortium name="The Broad Institute Genome Sequencing Center for Infectious Disease"/>
            <person name="Wu L."/>
            <person name="Ma J."/>
        </authorList>
    </citation>
    <scope>NUCLEOTIDE SEQUENCE [LARGE SCALE GENOMIC DNA]</scope>
    <source>
        <strain evidence="3">CCUG 56608</strain>
    </source>
</reference>
<dbReference type="Pfam" id="PF13524">
    <property type="entry name" value="Glyco_trans_1_2"/>
    <property type="match status" value="1"/>
</dbReference>
<sequence>MLKLLLIAADTSRFTNNNYHDFEQELAKRTHLMVYRKSGPIQKILRKIPEKPDFIFIINDVGKSFAPVVTGLSDINIPAGLMVNDAHRFVEQRRRYITRSNIRTFFVICRHNFYYHYPEQVQHHVFFLPQFANTAIFKDYGNEKTIDLMMLGEVSFPEIYPLREKILQHYQNDPHFFNRPHPGWQDFTSKQAETALIGENYARAIQQAKLFFACGSVRQVVTFKYFEVPACRTLLLAPALPELKQIGLIPGVHFVDINAENFPEKAEYYLKNTKEREKITEAGYQFVHHHHSTAHRAKQFIQQVKLVQKLHQT</sequence>
<dbReference type="RefSeq" id="WP_379591458.1">
    <property type="nucleotide sequence ID" value="NZ_JBHTKK010000006.1"/>
</dbReference>